<keyword evidence="10 11" id="KW-0694">RNA-binding</keyword>
<dbReference type="PANTHER" id="PTHR46173">
    <property type="entry name" value="CCA TRNA NUCLEOTIDYLTRANSFERASE 1, MITOCHONDRIAL"/>
    <property type="match status" value="1"/>
</dbReference>
<dbReference type="CDD" id="cd05398">
    <property type="entry name" value="NT_ClassII-CCAase"/>
    <property type="match status" value="1"/>
</dbReference>
<dbReference type="GO" id="GO:0001680">
    <property type="term" value="P:tRNA 3'-terminal CCA addition"/>
    <property type="evidence" value="ECO:0007669"/>
    <property type="project" value="UniProtKB-UniRule"/>
</dbReference>
<protein>
    <recommendedName>
        <fullName evidence="11">CCA-adding enzyme</fullName>
        <ecNumber evidence="11">2.7.7.72</ecNumber>
    </recommendedName>
    <alternativeName>
        <fullName evidence="11">CCA tRNA nucleotidyltransferase</fullName>
    </alternativeName>
    <alternativeName>
        <fullName evidence="11">tRNA CCA-pyrophosphorylase</fullName>
    </alternativeName>
    <alternativeName>
        <fullName evidence="11">tRNA adenylyl-/cytidylyl- transferase</fullName>
    </alternativeName>
    <alternativeName>
        <fullName evidence="11">tRNA nucleotidyltransferase</fullName>
    </alternativeName>
    <alternativeName>
        <fullName evidence="11">tRNA-NT</fullName>
    </alternativeName>
</protein>
<reference evidence="15" key="1">
    <citation type="submission" date="2019-11" db="EMBL/GenBank/DDBJ databases">
        <authorList>
            <person name="Feng L."/>
        </authorList>
    </citation>
    <scope>NUCLEOTIDE SEQUENCE</scope>
    <source>
        <strain evidence="15">SsimulansLFYP27</strain>
    </source>
</reference>
<dbReference type="InterPro" id="IPR032810">
    <property type="entry name" value="CCA-adding_enz_C"/>
</dbReference>
<dbReference type="GO" id="GO:0004810">
    <property type="term" value="F:CCA tRNA nucleotidyltransferase activity"/>
    <property type="evidence" value="ECO:0007669"/>
    <property type="project" value="UniProtKB-UniRule"/>
</dbReference>
<dbReference type="InterPro" id="IPR023068">
    <property type="entry name" value="CCA-adding_enz_firmicutes"/>
</dbReference>
<evidence type="ECO:0000256" key="4">
    <source>
        <dbReference type="ARBA" id="ARBA00022695"/>
    </source>
</evidence>
<comment type="cofactor">
    <cofactor evidence="1 11">
        <name>Mg(2+)</name>
        <dbReference type="ChEBI" id="CHEBI:18420"/>
    </cofactor>
</comment>
<dbReference type="InterPro" id="IPR043519">
    <property type="entry name" value="NT_sf"/>
</dbReference>
<dbReference type="Gene3D" id="1.10.246.80">
    <property type="match status" value="1"/>
</dbReference>
<evidence type="ECO:0000256" key="8">
    <source>
        <dbReference type="ARBA" id="ARBA00022840"/>
    </source>
</evidence>
<evidence type="ECO:0000313" key="15">
    <source>
        <dbReference type="EMBL" id="VYT90102.1"/>
    </source>
</evidence>
<feature type="binding site" evidence="11">
    <location>
        <position position="164"/>
    </location>
    <ligand>
        <name>ATP</name>
        <dbReference type="ChEBI" id="CHEBI:30616"/>
    </ligand>
</feature>
<dbReference type="EC" id="2.7.7.72" evidence="11"/>
<dbReference type="InterPro" id="IPR002646">
    <property type="entry name" value="PolA_pol_head_dom"/>
</dbReference>
<keyword evidence="5 11" id="KW-0479">Metal-binding</keyword>
<dbReference type="GO" id="GO:0000287">
    <property type="term" value="F:magnesium ion binding"/>
    <property type="evidence" value="ECO:0007669"/>
    <property type="project" value="UniProtKB-UniRule"/>
</dbReference>
<evidence type="ECO:0000256" key="9">
    <source>
        <dbReference type="ARBA" id="ARBA00022842"/>
    </source>
</evidence>
<dbReference type="Pfam" id="PF01743">
    <property type="entry name" value="PolyA_pol"/>
    <property type="match status" value="1"/>
</dbReference>
<evidence type="ECO:0000256" key="6">
    <source>
        <dbReference type="ARBA" id="ARBA00022741"/>
    </source>
</evidence>
<organism evidence="15">
    <name type="scientific">Staphylococcus simulans</name>
    <dbReference type="NCBI Taxonomy" id="1286"/>
    <lineage>
        <taxon>Bacteria</taxon>
        <taxon>Bacillati</taxon>
        <taxon>Bacillota</taxon>
        <taxon>Bacilli</taxon>
        <taxon>Bacillales</taxon>
        <taxon>Staphylococcaceae</taxon>
        <taxon>Staphylococcus</taxon>
    </lineage>
</organism>
<comment type="catalytic activity">
    <reaction evidence="11">
        <text>a tRNA with a 3' CCA end + 2 CTP + ATP = a tRNA with a 3' CCACCA end + 3 diphosphate</text>
        <dbReference type="Rhea" id="RHEA:76235"/>
        <dbReference type="Rhea" id="RHEA-COMP:10468"/>
        <dbReference type="Rhea" id="RHEA-COMP:18655"/>
        <dbReference type="ChEBI" id="CHEBI:30616"/>
        <dbReference type="ChEBI" id="CHEBI:33019"/>
        <dbReference type="ChEBI" id="CHEBI:37563"/>
        <dbReference type="ChEBI" id="CHEBI:83071"/>
        <dbReference type="ChEBI" id="CHEBI:195187"/>
    </reaction>
</comment>
<dbReference type="Pfam" id="PF12627">
    <property type="entry name" value="PolyA_pol_RNAbd"/>
    <property type="match status" value="1"/>
</dbReference>
<feature type="binding site" evidence="11">
    <location>
        <position position="158"/>
    </location>
    <ligand>
        <name>ATP</name>
        <dbReference type="ChEBI" id="CHEBI:30616"/>
    </ligand>
</feature>
<evidence type="ECO:0000259" key="13">
    <source>
        <dbReference type="Pfam" id="PF12627"/>
    </source>
</evidence>
<dbReference type="Gene3D" id="3.30.460.10">
    <property type="entry name" value="Beta Polymerase, domain 2"/>
    <property type="match status" value="1"/>
</dbReference>
<dbReference type="InterPro" id="IPR050264">
    <property type="entry name" value="Bact_CCA-adding_enz_type3_sf"/>
</dbReference>
<dbReference type="PANTHER" id="PTHR46173:SF1">
    <property type="entry name" value="CCA TRNA NUCLEOTIDYLTRANSFERASE 1, MITOCHONDRIAL"/>
    <property type="match status" value="1"/>
</dbReference>
<dbReference type="NCBIfam" id="NF009814">
    <property type="entry name" value="PRK13299.1"/>
    <property type="match status" value="1"/>
</dbReference>
<feature type="binding site" evidence="11">
    <location>
        <position position="161"/>
    </location>
    <ligand>
        <name>ATP</name>
        <dbReference type="ChEBI" id="CHEBI:30616"/>
    </ligand>
</feature>
<dbReference type="GO" id="GO:0000049">
    <property type="term" value="F:tRNA binding"/>
    <property type="evidence" value="ECO:0007669"/>
    <property type="project" value="UniProtKB-UniRule"/>
</dbReference>
<feature type="binding site" evidence="11">
    <location>
        <position position="43"/>
    </location>
    <ligand>
        <name>Mg(2+)</name>
        <dbReference type="ChEBI" id="CHEBI:18420"/>
    </ligand>
</feature>
<feature type="binding site" evidence="11">
    <location>
        <position position="161"/>
    </location>
    <ligand>
        <name>CTP</name>
        <dbReference type="ChEBI" id="CHEBI:37563"/>
    </ligand>
</feature>
<keyword evidence="9 11" id="KW-0460">Magnesium</keyword>
<comment type="function">
    <text evidence="11">Catalyzes the addition and repair of the essential 3'-terminal CCA sequence in tRNAs without using a nucleic acid template. Adds these three nucleotides in the order of C, C, and A to the tRNA nucleotide-73, using CTP and ATP as substrates and producing inorganic pyrophosphate. tRNA 3'-terminal CCA addition is required both for tRNA processing and repair. Also involved in tRNA surveillance by mediating tandem CCA addition to generate a CCACCA at the 3' terminus of unstable tRNAs. While stable tRNAs receive only 3'-terminal CCA, unstable tRNAs are marked with CCACCA and rapidly degraded.</text>
</comment>
<dbReference type="SUPFAM" id="SSF81301">
    <property type="entry name" value="Nucleotidyltransferase"/>
    <property type="match status" value="1"/>
</dbReference>
<keyword evidence="7 11" id="KW-0692">RNA repair</keyword>
<feature type="binding site" evidence="11">
    <location>
        <position position="31"/>
    </location>
    <ligand>
        <name>CTP</name>
        <dbReference type="ChEBI" id="CHEBI:37563"/>
    </ligand>
</feature>
<feature type="binding site" evidence="11">
    <location>
        <position position="28"/>
    </location>
    <ligand>
        <name>ATP</name>
        <dbReference type="ChEBI" id="CHEBI:30616"/>
    </ligand>
</feature>
<keyword evidence="4 11" id="KW-0548">Nucleotidyltransferase</keyword>
<feature type="binding site" evidence="11">
    <location>
        <position position="41"/>
    </location>
    <ligand>
        <name>Mg(2+)</name>
        <dbReference type="ChEBI" id="CHEBI:18420"/>
    </ligand>
</feature>
<accession>A0A6N3AQN6</accession>
<evidence type="ECO:0000256" key="10">
    <source>
        <dbReference type="ARBA" id="ARBA00022884"/>
    </source>
</evidence>
<feature type="binding site" evidence="11">
    <location>
        <position position="112"/>
    </location>
    <ligand>
        <name>ATP</name>
        <dbReference type="ChEBI" id="CHEBI:30616"/>
    </ligand>
</feature>
<evidence type="ECO:0000256" key="3">
    <source>
        <dbReference type="ARBA" id="ARBA00022694"/>
    </source>
</evidence>
<dbReference type="GO" id="GO:0042245">
    <property type="term" value="P:RNA repair"/>
    <property type="evidence" value="ECO:0007669"/>
    <property type="project" value="UniProtKB-KW"/>
</dbReference>
<dbReference type="HAMAP" id="MF_01263">
    <property type="entry name" value="CCA_bact_type3"/>
    <property type="match status" value="1"/>
</dbReference>
<comment type="catalytic activity">
    <reaction evidence="11">
        <text>a tRNA precursor + 2 CTP + ATP = a tRNA with a 3' CCA end + 3 diphosphate</text>
        <dbReference type="Rhea" id="RHEA:14433"/>
        <dbReference type="Rhea" id="RHEA-COMP:10465"/>
        <dbReference type="Rhea" id="RHEA-COMP:10468"/>
        <dbReference type="ChEBI" id="CHEBI:30616"/>
        <dbReference type="ChEBI" id="CHEBI:33019"/>
        <dbReference type="ChEBI" id="CHEBI:37563"/>
        <dbReference type="ChEBI" id="CHEBI:74896"/>
        <dbReference type="ChEBI" id="CHEBI:83071"/>
        <dbReference type="EC" id="2.7.7.72"/>
    </reaction>
</comment>
<comment type="subunit">
    <text evidence="11">Homodimer.</text>
</comment>
<feature type="binding site" evidence="11">
    <location>
        <position position="155"/>
    </location>
    <ligand>
        <name>CTP</name>
        <dbReference type="ChEBI" id="CHEBI:37563"/>
    </ligand>
</feature>
<evidence type="ECO:0000259" key="14">
    <source>
        <dbReference type="Pfam" id="PF13735"/>
    </source>
</evidence>
<feature type="binding site" evidence="11">
    <location>
        <position position="31"/>
    </location>
    <ligand>
        <name>ATP</name>
        <dbReference type="ChEBI" id="CHEBI:30616"/>
    </ligand>
</feature>
<feature type="binding site" evidence="11">
    <location>
        <position position="112"/>
    </location>
    <ligand>
        <name>CTP</name>
        <dbReference type="ChEBI" id="CHEBI:37563"/>
    </ligand>
</feature>
<feature type="domain" description="Poly A polymerase head" evidence="12">
    <location>
        <begin position="23"/>
        <end position="142"/>
    </location>
</feature>
<evidence type="ECO:0000256" key="2">
    <source>
        <dbReference type="ARBA" id="ARBA00022679"/>
    </source>
</evidence>
<feature type="binding site" evidence="11">
    <location>
        <position position="155"/>
    </location>
    <ligand>
        <name>ATP</name>
        <dbReference type="ChEBI" id="CHEBI:30616"/>
    </ligand>
</feature>
<dbReference type="Pfam" id="PF13735">
    <property type="entry name" value="tRNA_NucTran2_2"/>
    <property type="match status" value="1"/>
</dbReference>
<feature type="binding site" evidence="11">
    <location>
        <position position="164"/>
    </location>
    <ligand>
        <name>CTP</name>
        <dbReference type="ChEBI" id="CHEBI:37563"/>
    </ligand>
</feature>
<dbReference type="EMBL" id="CACRUO010000021">
    <property type="protein sequence ID" value="VYT90102.1"/>
    <property type="molecule type" value="Genomic_DNA"/>
</dbReference>
<evidence type="ECO:0000256" key="5">
    <source>
        <dbReference type="ARBA" id="ARBA00022723"/>
    </source>
</evidence>
<keyword evidence="6 11" id="KW-0547">Nucleotide-binding</keyword>
<keyword evidence="3 11" id="KW-0819">tRNA processing</keyword>
<dbReference type="GO" id="GO:0005524">
    <property type="term" value="F:ATP binding"/>
    <property type="evidence" value="ECO:0007669"/>
    <property type="project" value="UniProtKB-UniRule"/>
</dbReference>
<keyword evidence="8 11" id="KW-0067">ATP-binding</keyword>
<dbReference type="InterPro" id="IPR032828">
    <property type="entry name" value="PolyA_RNA-bd"/>
</dbReference>
<comment type="miscellaneous">
    <text evidence="11">A single active site specifically recognizes both ATP and CTP and is responsible for their addition.</text>
</comment>
<name>A0A6N3AQN6_STASI</name>
<keyword evidence="2 11" id="KW-0808">Transferase</keyword>
<evidence type="ECO:0000256" key="1">
    <source>
        <dbReference type="ARBA" id="ARBA00001946"/>
    </source>
</evidence>
<dbReference type="SUPFAM" id="SSF81891">
    <property type="entry name" value="Poly A polymerase C-terminal region-like"/>
    <property type="match status" value="1"/>
</dbReference>
<feature type="domain" description="CCA-adding enzyme C-terminal" evidence="14">
    <location>
        <begin position="253"/>
        <end position="395"/>
    </location>
</feature>
<feature type="domain" description="tRNA nucleotidyltransferase/poly(A) polymerase RNA and SrmB- binding" evidence="13">
    <location>
        <begin position="170"/>
        <end position="229"/>
    </location>
</feature>
<evidence type="ECO:0000259" key="12">
    <source>
        <dbReference type="Pfam" id="PF01743"/>
    </source>
</evidence>
<dbReference type="RefSeq" id="WP_156666588.1">
    <property type="nucleotide sequence ID" value="NZ_CACRUO010000021.1"/>
</dbReference>
<feature type="binding site" evidence="11">
    <location>
        <position position="28"/>
    </location>
    <ligand>
        <name>CTP</name>
        <dbReference type="ChEBI" id="CHEBI:37563"/>
    </ligand>
</feature>
<proteinExistence type="inferred from homology"/>
<sequence>MNKDLFLKAAPILNQIQENGFEAYYIGGSVRDYLMNRPIHDIDITTSASPDEIESIFDHTIPIGKEHGTINVVYQNENYEVTTYRAEGEYKDHRRPDEVYFVRDLYKDVERRDFTMNAIAMDTDFTIRDYFGGYEDIKQKRIVTVGPAEERFTEDALRILRGLRFKSQLGFDIEDATYNAMKNRMADTAYLSIERIIVELTKLLNGKDVAHVYPLLLELNFFDYVPFFKNYKMSHIHICEPISLEFMLAVMMFKQPENNGALAKLKISNDMKKKVKMYCSIFEKLETLSDKKALRLLVYDYGLPVLSYILSMHETLNENRIYLGHPLIINQESIKEIDKDLVISKRSDIAINGKIILETLNRKGGPWLKDILRKIECAIINHELQNEQSEIIKWVKANV</sequence>
<dbReference type="AlphaFoldDB" id="A0A6N3AQN6"/>
<evidence type="ECO:0000256" key="11">
    <source>
        <dbReference type="HAMAP-Rule" id="MF_01263"/>
    </source>
</evidence>
<dbReference type="Gene3D" id="1.10.3090.10">
    <property type="entry name" value="cca-adding enzyme, domain 2"/>
    <property type="match status" value="1"/>
</dbReference>
<comment type="similarity">
    <text evidence="11">Belongs to the tRNA nucleotidyltransferase/poly(A) polymerase family. Bacterial CCA-adding enzyme type 3 subfamily.</text>
</comment>
<evidence type="ECO:0000256" key="7">
    <source>
        <dbReference type="ARBA" id="ARBA00022800"/>
    </source>
</evidence>
<feature type="binding site" evidence="11">
    <location>
        <position position="158"/>
    </location>
    <ligand>
        <name>CTP</name>
        <dbReference type="ChEBI" id="CHEBI:37563"/>
    </ligand>
</feature>
<gene>
    <name evidence="11 15" type="primary">cca</name>
    <name evidence="15" type="ORF">SSLFYP27_00922</name>
</gene>